<evidence type="ECO:0000313" key="2">
    <source>
        <dbReference type="Proteomes" id="UP001607303"/>
    </source>
</evidence>
<gene>
    <name evidence="1" type="ORF">V1477_019770</name>
</gene>
<dbReference type="Proteomes" id="UP001607303">
    <property type="component" value="Unassembled WGS sequence"/>
</dbReference>
<proteinExistence type="predicted"/>
<comment type="caution">
    <text evidence="1">The sequence shown here is derived from an EMBL/GenBank/DDBJ whole genome shotgun (WGS) entry which is preliminary data.</text>
</comment>
<reference evidence="1 2" key="1">
    <citation type="journal article" date="2024" name="Ann. Entomol. Soc. Am.">
        <title>Genomic analyses of the southern and eastern yellowjacket wasps (Hymenoptera: Vespidae) reveal evolutionary signatures of social life.</title>
        <authorList>
            <person name="Catto M.A."/>
            <person name="Caine P.B."/>
            <person name="Orr S.E."/>
            <person name="Hunt B.G."/>
            <person name="Goodisman M.A.D."/>
        </authorList>
    </citation>
    <scope>NUCLEOTIDE SEQUENCE [LARGE SCALE GENOMIC DNA]</scope>
    <source>
        <strain evidence="1">232</strain>
        <tissue evidence="1">Head and thorax</tissue>
    </source>
</reference>
<keyword evidence="2" id="KW-1185">Reference proteome</keyword>
<evidence type="ECO:0000313" key="1">
    <source>
        <dbReference type="EMBL" id="KAL2723179.1"/>
    </source>
</evidence>
<feature type="non-terminal residue" evidence="1">
    <location>
        <position position="1"/>
    </location>
</feature>
<accession>A0ABD2ARD0</accession>
<organism evidence="1 2">
    <name type="scientific">Vespula maculifrons</name>
    <name type="common">Eastern yellow jacket</name>
    <name type="synonym">Wasp</name>
    <dbReference type="NCBI Taxonomy" id="7453"/>
    <lineage>
        <taxon>Eukaryota</taxon>
        <taxon>Metazoa</taxon>
        <taxon>Ecdysozoa</taxon>
        <taxon>Arthropoda</taxon>
        <taxon>Hexapoda</taxon>
        <taxon>Insecta</taxon>
        <taxon>Pterygota</taxon>
        <taxon>Neoptera</taxon>
        <taxon>Endopterygota</taxon>
        <taxon>Hymenoptera</taxon>
        <taxon>Apocrita</taxon>
        <taxon>Aculeata</taxon>
        <taxon>Vespoidea</taxon>
        <taxon>Vespidae</taxon>
        <taxon>Vespinae</taxon>
        <taxon>Vespula</taxon>
    </lineage>
</organism>
<dbReference type="EMBL" id="JAYRBN010000115">
    <property type="protein sequence ID" value="KAL2723179.1"/>
    <property type="molecule type" value="Genomic_DNA"/>
</dbReference>
<dbReference type="AlphaFoldDB" id="A0ABD2ARD0"/>
<name>A0ABD2ARD0_VESMC</name>
<sequence length="133" mass="15455">AINIAVRNVNAGAPRRMFFENCQKSRQQGLADEEWVGLREGASESTPIRERSTEWPIEEEVNRCPFYTCIGKSWLRVRGKEGRCRRGDGSRDGAPTNFRPEMTRERCRRFHDYHSSSPFTLSCLTFTIRNDRP</sequence>
<protein>
    <submittedName>
        <fullName evidence="1">Uncharacterized protein</fullName>
    </submittedName>
</protein>